<dbReference type="InterPro" id="IPR004498">
    <property type="entry name" value="Ribosomal_PrmA_MeTrfase"/>
</dbReference>
<keyword evidence="5 6" id="KW-0949">S-adenosyl-L-methionine</keyword>
<dbReference type="NCBIfam" id="NF001785">
    <property type="entry name" value="PRK00517.2-2"/>
    <property type="match status" value="1"/>
</dbReference>
<comment type="similarity">
    <text evidence="1 6">Belongs to the methyltransferase superfamily. PrmA family.</text>
</comment>
<dbReference type="SUPFAM" id="SSF53335">
    <property type="entry name" value="S-adenosyl-L-methionine-dependent methyltransferases"/>
    <property type="match status" value="1"/>
</dbReference>
<keyword evidence="7" id="KW-0687">Ribonucleoprotein</keyword>
<evidence type="ECO:0000256" key="3">
    <source>
        <dbReference type="ARBA" id="ARBA00022603"/>
    </source>
</evidence>
<comment type="function">
    <text evidence="6">Methylates ribosomal protein L11.</text>
</comment>
<proteinExistence type="inferred from homology"/>
<comment type="subcellular location">
    <subcellularLocation>
        <location evidence="6">Cytoplasm</location>
    </subcellularLocation>
</comment>
<evidence type="ECO:0000256" key="4">
    <source>
        <dbReference type="ARBA" id="ARBA00022679"/>
    </source>
</evidence>
<dbReference type="Gene3D" id="3.40.50.150">
    <property type="entry name" value="Vaccinia Virus protein VP39"/>
    <property type="match status" value="1"/>
</dbReference>
<dbReference type="EMBL" id="JAAGVY010000014">
    <property type="protein sequence ID" value="NEN23733.1"/>
    <property type="molecule type" value="Genomic_DNA"/>
</dbReference>
<evidence type="ECO:0000313" key="7">
    <source>
        <dbReference type="EMBL" id="NEN23733.1"/>
    </source>
</evidence>
<dbReference type="Proteomes" id="UP000486602">
    <property type="component" value="Unassembled WGS sequence"/>
</dbReference>
<gene>
    <name evidence="6 7" type="primary">prmA</name>
    <name evidence="7" type="ORF">G3O08_09495</name>
</gene>
<keyword evidence="8" id="KW-1185">Reference proteome</keyword>
<feature type="binding site" evidence="6">
    <location>
        <position position="150"/>
    </location>
    <ligand>
        <name>S-adenosyl-L-methionine</name>
        <dbReference type="ChEBI" id="CHEBI:59789"/>
    </ligand>
</feature>
<keyword evidence="7" id="KW-0689">Ribosomal protein</keyword>
<evidence type="ECO:0000313" key="8">
    <source>
        <dbReference type="Proteomes" id="UP000486602"/>
    </source>
</evidence>
<reference evidence="7 8" key="1">
    <citation type="submission" date="2020-02" db="EMBL/GenBank/DDBJ databases">
        <title>Out from the shadows clarifying the taxonomy of the family Cryomorphaceae and related taxa by utilizing the GTDB taxonomic framework.</title>
        <authorList>
            <person name="Bowman J.P."/>
        </authorList>
    </citation>
    <scope>NUCLEOTIDE SEQUENCE [LARGE SCALE GENOMIC DNA]</scope>
    <source>
        <strain evidence="7 8">QSSC 1-22</strain>
    </source>
</reference>
<dbReference type="RefSeq" id="WP_163285126.1">
    <property type="nucleotide sequence ID" value="NZ_JAAGVY010000014.1"/>
</dbReference>
<feature type="binding site" evidence="6">
    <location>
        <position position="213"/>
    </location>
    <ligand>
        <name>S-adenosyl-L-methionine</name>
        <dbReference type="ChEBI" id="CHEBI:59789"/>
    </ligand>
</feature>
<feature type="binding site" evidence="6">
    <location>
        <position position="172"/>
    </location>
    <ligand>
        <name>S-adenosyl-L-methionine</name>
        <dbReference type="ChEBI" id="CHEBI:59789"/>
    </ligand>
</feature>
<protein>
    <recommendedName>
        <fullName evidence="6">Ribosomal protein L11 methyltransferase</fullName>
        <shortName evidence="6">L11 Mtase</shortName>
        <ecNumber evidence="6">2.1.1.-</ecNumber>
    </recommendedName>
</protein>
<dbReference type="Pfam" id="PF06325">
    <property type="entry name" value="PrmA"/>
    <property type="match status" value="1"/>
</dbReference>
<evidence type="ECO:0000256" key="6">
    <source>
        <dbReference type="HAMAP-Rule" id="MF_00735"/>
    </source>
</evidence>
<dbReference type="CDD" id="cd02440">
    <property type="entry name" value="AdoMet_MTases"/>
    <property type="match status" value="1"/>
</dbReference>
<dbReference type="PANTHER" id="PTHR43648:SF1">
    <property type="entry name" value="ELECTRON TRANSFER FLAVOPROTEIN BETA SUBUNIT LYSINE METHYLTRANSFERASE"/>
    <property type="match status" value="1"/>
</dbReference>
<dbReference type="GO" id="GO:0008276">
    <property type="term" value="F:protein methyltransferase activity"/>
    <property type="evidence" value="ECO:0007669"/>
    <property type="project" value="UniProtKB-UniRule"/>
</dbReference>
<evidence type="ECO:0000256" key="1">
    <source>
        <dbReference type="ARBA" id="ARBA00009741"/>
    </source>
</evidence>
<dbReference type="EC" id="2.1.1.-" evidence="6"/>
<evidence type="ECO:0000256" key="2">
    <source>
        <dbReference type="ARBA" id="ARBA00022490"/>
    </source>
</evidence>
<name>A0A7K3WPZ5_9FLAO</name>
<evidence type="ECO:0000256" key="5">
    <source>
        <dbReference type="ARBA" id="ARBA00022691"/>
    </source>
</evidence>
<dbReference type="HAMAP" id="MF_00735">
    <property type="entry name" value="Methyltr_PrmA"/>
    <property type="match status" value="1"/>
</dbReference>
<comment type="catalytic activity">
    <reaction evidence="6">
        <text>L-lysyl-[protein] + 3 S-adenosyl-L-methionine = N(6),N(6),N(6)-trimethyl-L-lysyl-[protein] + 3 S-adenosyl-L-homocysteine + 3 H(+)</text>
        <dbReference type="Rhea" id="RHEA:54192"/>
        <dbReference type="Rhea" id="RHEA-COMP:9752"/>
        <dbReference type="Rhea" id="RHEA-COMP:13826"/>
        <dbReference type="ChEBI" id="CHEBI:15378"/>
        <dbReference type="ChEBI" id="CHEBI:29969"/>
        <dbReference type="ChEBI" id="CHEBI:57856"/>
        <dbReference type="ChEBI" id="CHEBI:59789"/>
        <dbReference type="ChEBI" id="CHEBI:61961"/>
    </reaction>
</comment>
<dbReference type="GO" id="GO:0005840">
    <property type="term" value="C:ribosome"/>
    <property type="evidence" value="ECO:0007669"/>
    <property type="project" value="UniProtKB-KW"/>
</dbReference>
<dbReference type="AlphaFoldDB" id="A0A7K3WPZ5"/>
<dbReference type="PIRSF" id="PIRSF000401">
    <property type="entry name" value="RPL11_MTase"/>
    <property type="match status" value="1"/>
</dbReference>
<keyword evidence="3 6" id="KW-0489">Methyltransferase</keyword>
<comment type="caution">
    <text evidence="7">The sequence shown here is derived from an EMBL/GenBank/DDBJ whole genome shotgun (WGS) entry which is preliminary data.</text>
</comment>
<dbReference type="InterPro" id="IPR029063">
    <property type="entry name" value="SAM-dependent_MTases_sf"/>
</dbReference>
<keyword evidence="4 6" id="KW-0808">Transferase</keyword>
<dbReference type="GO" id="GO:0032259">
    <property type="term" value="P:methylation"/>
    <property type="evidence" value="ECO:0007669"/>
    <property type="project" value="UniProtKB-KW"/>
</dbReference>
<dbReference type="PANTHER" id="PTHR43648">
    <property type="entry name" value="ELECTRON TRANSFER FLAVOPROTEIN BETA SUBUNIT LYSINE METHYLTRANSFERASE"/>
    <property type="match status" value="1"/>
</dbReference>
<dbReference type="GO" id="GO:0005737">
    <property type="term" value="C:cytoplasm"/>
    <property type="evidence" value="ECO:0007669"/>
    <property type="project" value="UniProtKB-SubCell"/>
</dbReference>
<organism evidence="7 8">
    <name type="scientific">Cryomorpha ignava</name>
    <dbReference type="NCBI Taxonomy" id="101383"/>
    <lineage>
        <taxon>Bacteria</taxon>
        <taxon>Pseudomonadati</taxon>
        <taxon>Bacteroidota</taxon>
        <taxon>Flavobacteriia</taxon>
        <taxon>Flavobacteriales</taxon>
        <taxon>Cryomorphaceae</taxon>
        <taxon>Cryomorpha</taxon>
    </lineage>
</organism>
<sequence length="279" mass="31015">MNYLAYTFDCNPPKPLSEILVSQLAEIGFESFEETQTGVVGYVPENLHNSADVATCVKMLEGMGDIKFKSELIPDQNWNAVWESEYPVVTIGDKCIVRAPFHRIEAGEYDLDIQINPQMSFGTGHHETTFLVLSMLLKMDLKNVSLLDMGSGTGVLAIAARKLGAADVMAIDSEDWAYKNTLENVELNNVDIHVHKAETIPQDSPVYDVILANINKNVLVQLMASFAVHLKEGGTLILSGFFQSDIDEIAEKASKYNLFLIDREIKNSWAALELKKENS</sequence>
<dbReference type="InterPro" id="IPR050078">
    <property type="entry name" value="Ribosomal_L11_MeTrfase_PrmA"/>
</dbReference>
<feature type="binding site" evidence="6">
    <location>
        <position position="129"/>
    </location>
    <ligand>
        <name>S-adenosyl-L-methionine</name>
        <dbReference type="ChEBI" id="CHEBI:59789"/>
    </ligand>
</feature>
<accession>A0A7K3WPZ5</accession>
<keyword evidence="2 6" id="KW-0963">Cytoplasm</keyword>